<dbReference type="Gene3D" id="4.10.240.10">
    <property type="entry name" value="Zn(2)-C6 fungal-type DNA-binding domain"/>
    <property type="match status" value="1"/>
</dbReference>
<feature type="region of interest" description="Disordered" evidence="2">
    <location>
        <begin position="1"/>
        <end position="20"/>
    </location>
</feature>
<proteinExistence type="predicted"/>
<protein>
    <recommendedName>
        <fullName evidence="3">Zn(2)-C6 fungal-type domain-containing protein</fullName>
    </recommendedName>
</protein>
<evidence type="ECO:0000256" key="1">
    <source>
        <dbReference type="ARBA" id="ARBA00023242"/>
    </source>
</evidence>
<dbReference type="EMBL" id="JAAFOW010002157">
    <property type="protein sequence ID" value="KAF5257897.1"/>
    <property type="molecule type" value="Genomic_DNA"/>
</dbReference>
<reference evidence="4" key="1">
    <citation type="submission" date="2020-02" db="EMBL/GenBank/DDBJ databases">
        <title>Identification and distribution of gene clusters putatively required for synthesis of sphingolipid metabolism inhibitors in phylogenetically diverse species of the filamentous fungus Fusarium.</title>
        <authorList>
            <person name="Kim H.-S."/>
            <person name="Busman M."/>
            <person name="Brown D.W."/>
            <person name="Divon H."/>
            <person name="Uhlig S."/>
            <person name="Proctor R.H."/>
        </authorList>
    </citation>
    <scope>NUCLEOTIDE SEQUENCE [LARGE SCALE GENOMIC DNA]</scope>
    <source>
        <strain evidence="4">NRRL 39464</strain>
    </source>
</reference>
<sequence length="482" mass="54002">MPKQQRSKLSGRRAHRKSRNGCRECKNRHIKCDETQPECRNCVISGLICPYLTTTPSAPNATDAASTPTNVVESNLLAAPRETDDVTPHSGPNFTVTHMVFLHYAMMNMSDFMALQSRAQPVIDAALENSFKAPYLLDQVLALSALHLSTQDVVQASSFRRQATELQTRALGLFNKAKDQLSEDTYVPTFLFASLLGLHVLHETLCRRHDTLAEFVEDFVSYLRLHRGVRAITAKYWHNILHSDLQQLMHTKVVSEKTEEEASGEDTRHLREFLKSSSTSSTSTEACLSALDRIQWVLDITKQEPSRSDVGPHAVMAWPLVIPDEYIEALYEHRPEALVVLAFYGAILHRHREFWIFGHSGSFLIYLVARTVGSFWQYALAWPLQSLGDVQDRKLNFGFGAIANFVLSYSVRLHVSTLDSLTALPTLTPSDTCVALYPSFHQSLLGLGPNIAADAPRVSPFDGPIYTTHPIPIYDEAIKKAQ</sequence>
<dbReference type="AlphaFoldDB" id="A0A8H5A5B2"/>
<dbReference type="InterPro" id="IPR036864">
    <property type="entry name" value="Zn2-C6_fun-type_DNA-bd_sf"/>
</dbReference>
<dbReference type="GO" id="GO:0001228">
    <property type="term" value="F:DNA-binding transcription activator activity, RNA polymerase II-specific"/>
    <property type="evidence" value="ECO:0007669"/>
    <property type="project" value="TreeGrafter"/>
</dbReference>
<dbReference type="PROSITE" id="PS50048">
    <property type="entry name" value="ZN2_CY6_FUNGAL_2"/>
    <property type="match status" value="1"/>
</dbReference>
<dbReference type="InterPro" id="IPR001138">
    <property type="entry name" value="Zn2Cys6_DnaBD"/>
</dbReference>
<keyword evidence="1" id="KW-0539">Nucleus</keyword>
<evidence type="ECO:0000256" key="2">
    <source>
        <dbReference type="SAM" id="MobiDB-lite"/>
    </source>
</evidence>
<comment type="caution">
    <text evidence="4">The sequence shown here is derived from an EMBL/GenBank/DDBJ whole genome shotgun (WGS) entry which is preliminary data.</text>
</comment>
<dbReference type="PANTHER" id="PTHR47784:SF4">
    <property type="entry name" value="ZN(II)2CYS6 TRANSCRIPTION FACTOR (EUROFUNG)"/>
    <property type="match status" value="1"/>
</dbReference>
<dbReference type="SMART" id="SM00066">
    <property type="entry name" value="GAL4"/>
    <property type="match status" value="1"/>
</dbReference>
<name>A0A8H5A5B2_FUSOX</name>
<dbReference type="CDD" id="cd00067">
    <property type="entry name" value="GAL4"/>
    <property type="match status" value="1"/>
</dbReference>
<dbReference type="Proteomes" id="UP000558688">
    <property type="component" value="Unassembled WGS sequence"/>
</dbReference>
<organism evidence="4 5">
    <name type="scientific">Fusarium oxysporum</name>
    <name type="common">Fusarium vascular wilt</name>
    <dbReference type="NCBI Taxonomy" id="5507"/>
    <lineage>
        <taxon>Eukaryota</taxon>
        <taxon>Fungi</taxon>
        <taxon>Dikarya</taxon>
        <taxon>Ascomycota</taxon>
        <taxon>Pezizomycotina</taxon>
        <taxon>Sordariomycetes</taxon>
        <taxon>Hypocreomycetidae</taxon>
        <taxon>Hypocreales</taxon>
        <taxon>Nectriaceae</taxon>
        <taxon>Fusarium</taxon>
        <taxon>Fusarium oxysporum species complex</taxon>
    </lineage>
</organism>
<feature type="domain" description="Zn(2)-C6 fungal-type" evidence="3">
    <location>
        <begin position="21"/>
        <end position="51"/>
    </location>
</feature>
<dbReference type="SUPFAM" id="SSF57701">
    <property type="entry name" value="Zn2/Cys6 DNA-binding domain"/>
    <property type="match status" value="1"/>
</dbReference>
<evidence type="ECO:0000313" key="5">
    <source>
        <dbReference type="Proteomes" id="UP000558688"/>
    </source>
</evidence>
<dbReference type="InterPro" id="IPR053157">
    <property type="entry name" value="Sterol_Uptake_Regulator"/>
</dbReference>
<dbReference type="GO" id="GO:0008270">
    <property type="term" value="F:zinc ion binding"/>
    <property type="evidence" value="ECO:0007669"/>
    <property type="project" value="InterPro"/>
</dbReference>
<evidence type="ECO:0000259" key="3">
    <source>
        <dbReference type="PROSITE" id="PS50048"/>
    </source>
</evidence>
<evidence type="ECO:0000313" key="4">
    <source>
        <dbReference type="EMBL" id="KAF5257897.1"/>
    </source>
</evidence>
<dbReference type="Pfam" id="PF00172">
    <property type="entry name" value="Zn_clus"/>
    <property type="match status" value="1"/>
</dbReference>
<gene>
    <name evidence="4" type="ORF">FOXYS1_11549</name>
</gene>
<dbReference type="PROSITE" id="PS00463">
    <property type="entry name" value="ZN2_CY6_FUNGAL_1"/>
    <property type="match status" value="1"/>
</dbReference>
<accession>A0A8H5A5B2</accession>
<dbReference type="PANTHER" id="PTHR47784">
    <property type="entry name" value="STEROL UPTAKE CONTROL PROTEIN 2"/>
    <property type="match status" value="1"/>
</dbReference>